<evidence type="ECO:0000313" key="3">
    <source>
        <dbReference type="Proteomes" id="UP000282674"/>
    </source>
</evidence>
<sequence>MTGSPSSAGLRFGFYVHVDYLWPEQQVASWPQNNQDAVRQMITTHGTVVDTYLDNTTTEVPSDTTPWGRRAQAHRLLRDLAANKLDAIAVGTVRNRTFAATPVWDVAMLLGCHGKQLWTADVGGPLDPTNSEHILHLKVTYGIPAPHRPSHRHRTRPKGTKA</sequence>
<evidence type="ECO:0008006" key="4">
    <source>
        <dbReference type="Google" id="ProtNLM"/>
    </source>
</evidence>
<dbReference type="Proteomes" id="UP000282674">
    <property type="component" value="Unassembled WGS sequence"/>
</dbReference>
<dbReference type="AlphaFoldDB" id="A0A3M2LHP5"/>
<reference evidence="2 3" key="1">
    <citation type="submission" date="2018-10" db="EMBL/GenBank/DDBJ databases">
        <title>Isolation from soil.</title>
        <authorList>
            <person name="Hu J."/>
        </authorList>
    </citation>
    <scope>NUCLEOTIDE SEQUENCE [LARGE SCALE GENOMIC DNA]</scope>
    <source>
        <strain evidence="2 3">NEAU-Ht49</strain>
    </source>
</reference>
<evidence type="ECO:0000313" key="2">
    <source>
        <dbReference type="EMBL" id="RMI36999.1"/>
    </source>
</evidence>
<dbReference type="OrthoDB" id="9785707at2"/>
<gene>
    <name evidence="2" type="ORF">EBO15_37095</name>
</gene>
<accession>A0A3M2LHP5</accession>
<dbReference type="EMBL" id="RFFG01000119">
    <property type="protein sequence ID" value="RMI36999.1"/>
    <property type="molecule type" value="Genomic_DNA"/>
</dbReference>
<organism evidence="2 3">
    <name type="scientific">Actinomadura harenae</name>
    <dbReference type="NCBI Taxonomy" id="2483351"/>
    <lineage>
        <taxon>Bacteria</taxon>
        <taxon>Bacillati</taxon>
        <taxon>Actinomycetota</taxon>
        <taxon>Actinomycetes</taxon>
        <taxon>Streptosporangiales</taxon>
        <taxon>Thermomonosporaceae</taxon>
        <taxon>Actinomadura</taxon>
    </lineage>
</organism>
<evidence type="ECO:0000256" key="1">
    <source>
        <dbReference type="SAM" id="MobiDB-lite"/>
    </source>
</evidence>
<comment type="caution">
    <text evidence="2">The sequence shown here is derived from an EMBL/GenBank/DDBJ whole genome shotgun (WGS) entry which is preliminary data.</text>
</comment>
<keyword evidence="3" id="KW-1185">Reference proteome</keyword>
<proteinExistence type="predicted"/>
<name>A0A3M2LHP5_9ACTN</name>
<protein>
    <recommendedName>
        <fullName evidence="4">Resolvase/invertase-type recombinase catalytic domain-containing protein</fullName>
    </recommendedName>
</protein>
<dbReference type="RefSeq" id="WP_122199146.1">
    <property type="nucleotide sequence ID" value="NZ_JBHSKC010000053.1"/>
</dbReference>
<feature type="region of interest" description="Disordered" evidence="1">
    <location>
        <begin position="143"/>
        <end position="162"/>
    </location>
</feature>
<feature type="compositionally biased region" description="Basic residues" evidence="1">
    <location>
        <begin position="148"/>
        <end position="162"/>
    </location>
</feature>